<feature type="chain" id="PRO_5018209253" evidence="2">
    <location>
        <begin position="22"/>
        <end position="394"/>
    </location>
</feature>
<accession>A0A3M8P5H7</accession>
<comment type="caution">
    <text evidence="3">The sequence shown here is derived from an EMBL/GenBank/DDBJ whole genome shotgun (WGS) entry which is preliminary data.</text>
</comment>
<sequence>MTMLKKKLGFLVMLIFVLVLAACGEDTGSSDGGSSGSASEGGEGTIEGLPDEMVWSVYDVGSGGYTEATAIANEMTKKYGTQIRLLPSSGGVGRMQPMVNDMADLGRLGDEYQFAFEGNYDFATEEWGPQDVRVVWAPFSFLGFVALADSGIQSIADLEGKKVPYITGNQSVNLKAEAALAYADLTWDDVERVDLSDYGGQPDAMRNGQIDVTFMNPTASALIELESMEEIVWLEMEEDQESWDRVQEIAPWVVPSPMDNGAGMSEENPVVLMGYGYPVVAYADQSAESMYAYVKAMDETYDSWKDAAANLHNWHKDNILVEPYGVPVHEGAIKYFEEEGMWTEEYQAKNDELIERFEKLEELWPQVLESAKEENISQEEFSDYWIQKKQELIE</sequence>
<evidence type="ECO:0000256" key="2">
    <source>
        <dbReference type="SAM" id="SignalP"/>
    </source>
</evidence>
<dbReference type="Pfam" id="PF16868">
    <property type="entry name" value="NMT1_3"/>
    <property type="match status" value="1"/>
</dbReference>
<feature type="region of interest" description="Disordered" evidence="1">
    <location>
        <begin position="27"/>
        <end position="48"/>
    </location>
</feature>
<protein>
    <submittedName>
        <fullName evidence="3">TAXI family TRAP transporter solute-binding subunit</fullName>
    </submittedName>
</protein>
<organism evidence="3 4">
    <name type="scientific">Planococcus salinus</name>
    <dbReference type="NCBI Taxonomy" id="1848460"/>
    <lineage>
        <taxon>Bacteria</taxon>
        <taxon>Bacillati</taxon>
        <taxon>Bacillota</taxon>
        <taxon>Bacilli</taxon>
        <taxon>Bacillales</taxon>
        <taxon>Caryophanaceae</taxon>
        <taxon>Planococcus</taxon>
    </lineage>
</organism>
<dbReference type="PANTHER" id="PTHR42941:SF1">
    <property type="entry name" value="SLL1037 PROTEIN"/>
    <property type="match status" value="1"/>
</dbReference>
<keyword evidence="4" id="KW-1185">Reference proteome</keyword>
<keyword evidence="2" id="KW-0732">Signal</keyword>
<dbReference type="Proteomes" id="UP000275473">
    <property type="component" value="Unassembled WGS sequence"/>
</dbReference>
<feature type="compositionally biased region" description="Gly residues" evidence="1">
    <location>
        <begin position="30"/>
        <end position="45"/>
    </location>
</feature>
<dbReference type="Gene3D" id="3.40.190.10">
    <property type="entry name" value="Periplasmic binding protein-like II"/>
    <property type="match status" value="2"/>
</dbReference>
<dbReference type="PANTHER" id="PTHR42941">
    <property type="entry name" value="SLL1037 PROTEIN"/>
    <property type="match status" value="1"/>
</dbReference>
<gene>
    <name evidence="3" type="ORF">EEX84_12470</name>
</gene>
<dbReference type="PROSITE" id="PS51257">
    <property type="entry name" value="PROKAR_LIPOPROTEIN"/>
    <property type="match status" value="1"/>
</dbReference>
<dbReference type="SUPFAM" id="SSF53850">
    <property type="entry name" value="Periplasmic binding protein-like II"/>
    <property type="match status" value="1"/>
</dbReference>
<dbReference type="EMBL" id="RIAX01000009">
    <property type="protein sequence ID" value="RNF38927.1"/>
    <property type="molecule type" value="Genomic_DNA"/>
</dbReference>
<proteinExistence type="predicted"/>
<dbReference type="AlphaFoldDB" id="A0A3M8P5H7"/>
<feature type="signal peptide" evidence="2">
    <location>
        <begin position="1"/>
        <end position="21"/>
    </location>
</feature>
<dbReference type="NCBIfam" id="TIGR02122">
    <property type="entry name" value="TRAP_TAXI"/>
    <property type="match status" value="1"/>
</dbReference>
<evidence type="ECO:0000256" key="1">
    <source>
        <dbReference type="SAM" id="MobiDB-lite"/>
    </source>
</evidence>
<evidence type="ECO:0000313" key="4">
    <source>
        <dbReference type="Proteomes" id="UP000275473"/>
    </source>
</evidence>
<evidence type="ECO:0000313" key="3">
    <source>
        <dbReference type="EMBL" id="RNF38927.1"/>
    </source>
</evidence>
<name>A0A3M8P5H7_9BACL</name>
<dbReference type="InterPro" id="IPR011852">
    <property type="entry name" value="TRAP_TAXI"/>
</dbReference>
<reference evidence="3 4" key="1">
    <citation type="journal article" date="2018" name="Int. J. Syst. Evol. Microbiol.">
        <title>Planococcus salinus sp. nov., a moderately halophilic bacterium isolated from a saline-alkali soil.</title>
        <authorList>
            <person name="Gan L."/>
        </authorList>
    </citation>
    <scope>NUCLEOTIDE SEQUENCE [LARGE SCALE GENOMIC DNA]</scope>
    <source>
        <strain evidence="3 4">LCB217</strain>
    </source>
</reference>